<evidence type="ECO:0000313" key="2">
    <source>
        <dbReference type="Proteomes" id="UP000887566"/>
    </source>
</evidence>
<reference evidence="3" key="1">
    <citation type="submission" date="2022-11" db="UniProtKB">
        <authorList>
            <consortium name="WormBaseParasite"/>
        </authorList>
    </citation>
    <scope>IDENTIFICATION</scope>
</reference>
<proteinExistence type="predicted"/>
<dbReference type="WBParaSite" id="PSAMB.scaffold605size46008.g7403.t1">
    <property type="protein sequence ID" value="PSAMB.scaffold605size46008.g7403.t1"/>
    <property type="gene ID" value="PSAMB.scaffold605size46008.g7403"/>
</dbReference>
<feature type="region of interest" description="Disordered" evidence="1">
    <location>
        <begin position="52"/>
        <end position="95"/>
    </location>
</feature>
<accession>A0A914X1J5</accession>
<keyword evidence="2" id="KW-1185">Reference proteome</keyword>
<sequence>MHVDPYGTLLTLILHFRVRNRQRSSSGRTHSGGAADDKVRFPIVSSANLTAKVDAPNGHARSTSPDKVYEHRGADLPPSSSHINNNDAKHSNANDRWPLARRLSSSPLPVRQHLSYSPGLQQRAPRNRHNFPIDLHKFNSALRRRAQTPPASISQSSPVVNCVNCAKCSSDGGHGVVRPKSLVEAATCSQLTNHSGIFASVDRLHSLRYIDSTTADDAKNEHRLIAFKSALLKTPSYSQTHAGRASCSRANSLAANSKTSLVTDRVTAMIHEEESVHPDHSTGDTTVGAAAAAAATRRVETERPRRVATRCRCPTVGPAISPTVTLEQSPVRYRRRPASPFFTPATVSVNDKIMLYDS</sequence>
<organism evidence="2 3">
    <name type="scientific">Plectus sambesii</name>
    <dbReference type="NCBI Taxonomy" id="2011161"/>
    <lineage>
        <taxon>Eukaryota</taxon>
        <taxon>Metazoa</taxon>
        <taxon>Ecdysozoa</taxon>
        <taxon>Nematoda</taxon>
        <taxon>Chromadorea</taxon>
        <taxon>Plectida</taxon>
        <taxon>Plectina</taxon>
        <taxon>Plectoidea</taxon>
        <taxon>Plectidae</taxon>
        <taxon>Plectus</taxon>
    </lineage>
</organism>
<name>A0A914X1J5_9BILA</name>
<evidence type="ECO:0000256" key="1">
    <source>
        <dbReference type="SAM" id="MobiDB-lite"/>
    </source>
</evidence>
<protein>
    <submittedName>
        <fullName evidence="3">Uncharacterized protein</fullName>
    </submittedName>
</protein>
<evidence type="ECO:0000313" key="3">
    <source>
        <dbReference type="WBParaSite" id="PSAMB.scaffold605size46008.g7403.t1"/>
    </source>
</evidence>
<dbReference type="Proteomes" id="UP000887566">
    <property type="component" value="Unplaced"/>
</dbReference>
<dbReference type="AlphaFoldDB" id="A0A914X1J5"/>